<dbReference type="EMBL" id="JAIGNK010000002">
    <property type="protein sequence ID" value="MBX7457840.1"/>
    <property type="molecule type" value="Genomic_DNA"/>
</dbReference>
<dbReference type="Gene3D" id="1.10.150.240">
    <property type="entry name" value="Putative phosphatase, domain 2"/>
    <property type="match status" value="1"/>
</dbReference>
<evidence type="ECO:0000313" key="6">
    <source>
        <dbReference type="Proteomes" id="UP000783253"/>
    </source>
</evidence>
<evidence type="ECO:0000256" key="4">
    <source>
        <dbReference type="ARBA" id="ARBA00013078"/>
    </source>
</evidence>
<dbReference type="Gene3D" id="3.40.50.1000">
    <property type="entry name" value="HAD superfamily/HAD-like"/>
    <property type="match status" value="1"/>
</dbReference>
<dbReference type="Proteomes" id="UP000783253">
    <property type="component" value="Unassembled WGS sequence"/>
</dbReference>
<dbReference type="NCBIfam" id="TIGR01549">
    <property type="entry name" value="HAD-SF-IA-v1"/>
    <property type="match status" value="1"/>
</dbReference>
<dbReference type="SFLD" id="SFLDG01129">
    <property type="entry name" value="C1.5:_HAD__Beta-PGM__Phosphata"/>
    <property type="match status" value="1"/>
</dbReference>
<evidence type="ECO:0000256" key="3">
    <source>
        <dbReference type="ARBA" id="ARBA00006171"/>
    </source>
</evidence>
<dbReference type="InterPro" id="IPR050155">
    <property type="entry name" value="HAD-like_hydrolase_sf"/>
</dbReference>
<dbReference type="Pfam" id="PF00702">
    <property type="entry name" value="Hydrolase"/>
    <property type="match status" value="1"/>
</dbReference>
<dbReference type="PANTHER" id="PTHR43434">
    <property type="entry name" value="PHOSPHOGLYCOLATE PHOSPHATASE"/>
    <property type="match status" value="1"/>
</dbReference>
<dbReference type="EC" id="3.1.3.18" evidence="4"/>
<comment type="similarity">
    <text evidence="3">Belongs to the HAD-like hydrolase superfamily. CbbY/CbbZ/Gph/YieH family.</text>
</comment>
<reference evidence="5 6" key="1">
    <citation type="submission" date="2021-08" db="EMBL/GenBank/DDBJ databases">
        <title>Comparative Genomics Analysis of the Genus Qipengyuania Reveals Extensive Genetic Diversity and Metabolic Versatility, Including the Description of Fifteen Novel Species.</title>
        <authorList>
            <person name="Liu Y."/>
        </authorList>
    </citation>
    <scope>NUCLEOTIDE SEQUENCE [LARGE SCALE GENOMIC DNA]</scope>
    <source>
        <strain evidence="5 6">1NDH17</strain>
    </source>
</reference>
<comment type="catalytic activity">
    <reaction evidence="1">
        <text>2-phosphoglycolate + H2O = glycolate + phosphate</text>
        <dbReference type="Rhea" id="RHEA:14369"/>
        <dbReference type="ChEBI" id="CHEBI:15377"/>
        <dbReference type="ChEBI" id="CHEBI:29805"/>
        <dbReference type="ChEBI" id="CHEBI:43474"/>
        <dbReference type="ChEBI" id="CHEBI:58033"/>
        <dbReference type="EC" id="3.1.3.18"/>
    </reaction>
</comment>
<comment type="pathway">
    <text evidence="2">Organic acid metabolism; glycolate biosynthesis; glycolate from 2-phosphoglycolate: step 1/1.</text>
</comment>
<accession>A0ABS7J0J6</accession>
<sequence length="227" mass="23837">MADFPFDIVAFDLDGTLLETHRDLGTAVNHALALGGFAKVPIESATDLIGGGAKIMLKQAVDAQGGLAHEEFRKLYKAMLTYYGENYAVHTRPYPHAVEVLDELAALGVTVGVVTNKFEQFARGILSELGLAQRFAFVIGGDSLGKGPDGKHIAKPAPDPILKAREMGGGGRTVFVGDSSYDMKAARAAGVPVVSACYGYCDGTAEELGADAAIDSLEGLIPALLRL</sequence>
<dbReference type="InterPro" id="IPR006439">
    <property type="entry name" value="HAD-SF_hydro_IA"/>
</dbReference>
<organism evidence="5 6">
    <name type="scientific">Qipengyuania polymorpha</name>
    <dbReference type="NCBI Taxonomy" id="2867234"/>
    <lineage>
        <taxon>Bacteria</taxon>
        <taxon>Pseudomonadati</taxon>
        <taxon>Pseudomonadota</taxon>
        <taxon>Alphaproteobacteria</taxon>
        <taxon>Sphingomonadales</taxon>
        <taxon>Erythrobacteraceae</taxon>
        <taxon>Qipengyuania</taxon>
    </lineage>
</organism>
<keyword evidence="6" id="KW-1185">Reference proteome</keyword>
<protein>
    <recommendedName>
        <fullName evidence="4">phosphoglycolate phosphatase</fullName>
        <ecNumber evidence="4">3.1.3.18</ecNumber>
    </recommendedName>
</protein>
<evidence type="ECO:0000256" key="2">
    <source>
        <dbReference type="ARBA" id="ARBA00004818"/>
    </source>
</evidence>
<dbReference type="RefSeq" id="WP_221573261.1">
    <property type="nucleotide sequence ID" value="NZ_JAIGNK010000002.1"/>
</dbReference>
<dbReference type="InterPro" id="IPR023214">
    <property type="entry name" value="HAD_sf"/>
</dbReference>
<evidence type="ECO:0000313" key="5">
    <source>
        <dbReference type="EMBL" id="MBX7457840.1"/>
    </source>
</evidence>
<proteinExistence type="inferred from homology"/>
<dbReference type="InterPro" id="IPR023198">
    <property type="entry name" value="PGP-like_dom2"/>
</dbReference>
<dbReference type="PANTHER" id="PTHR43434:SF1">
    <property type="entry name" value="PHOSPHOGLYCOLATE PHOSPHATASE"/>
    <property type="match status" value="1"/>
</dbReference>
<dbReference type="GO" id="GO:0016787">
    <property type="term" value="F:hydrolase activity"/>
    <property type="evidence" value="ECO:0007669"/>
    <property type="project" value="UniProtKB-KW"/>
</dbReference>
<keyword evidence="5" id="KW-0378">Hydrolase</keyword>
<evidence type="ECO:0000256" key="1">
    <source>
        <dbReference type="ARBA" id="ARBA00000830"/>
    </source>
</evidence>
<dbReference type="SFLD" id="SFLDS00003">
    <property type="entry name" value="Haloacid_Dehalogenase"/>
    <property type="match status" value="1"/>
</dbReference>
<dbReference type="SUPFAM" id="SSF56784">
    <property type="entry name" value="HAD-like"/>
    <property type="match status" value="1"/>
</dbReference>
<dbReference type="InterPro" id="IPR036412">
    <property type="entry name" value="HAD-like_sf"/>
</dbReference>
<name>A0ABS7J0J6_9SPHN</name>
<gene>
    <name evidence="5" type="ORF">K3152_06240</name>
</gene>
<comment type="caution">
    <text evidence="5">The sequence shown here is derived from an EMBL/GenBank/DDBJ whole genome shotgun (WGS) entry which is preliminary data.</text>
</comment>